<feature type="non-terminal residue" evidence="1">
    <location>
        <position position="155"/>
    </location>
</feature>
<organism evidence="1 2">
    <name type="scientific">Apophysomyces ossiformis</name>
    <dbReference type="NCBI Taxonomy" id="679940"/>
    <lineage>
        <taxon>Eukaryota</taxon>
        <taxon>Fungi</taxon>
        <taxon>Fungi incertae sedis</taxon>
        <taxon>Mucoromycota</taxon>
        <taxon>Mucoromycotina</taxon>
        <taxon>Mucoromycetes</taxon>
        <taxon>Mucorales</taxon>
        <taxon>Mucorineae</taxon>
        <taxon>Mucoraceae</taxon>
        <taxon>Apophysomyces</taxon>
    </lineage>
</organism>
<dbReference type="AlphaFoldDB" id="A0A8H7EQ79"/>
<dbReference type="InterPro" id="IPR009836">
    <property type="entry name" value="GRDP-like"/>
</dbReference>
<protein>
    <submittedName>
        <fullName evidence="1">Uncharacterized protein</fullName>
    </submittedName>
</protein>
<keyword evidence="2" id="KW-1185">Reference proteome</keyword>
<dbReference type="Proteomes" id="UP000605846">
    <property type="component" value="Unassembled WGS sequence"/>
</dbReference>
<reference evidence="1" key="1">
    <citation type="submission" date="2020-01" db="EMBL/GenBank/DDBJ databases">
        <title>Genome Sequencing of Three Apophysomyces-Like Fungal Strains Confirms a Novel Fungal Genus in the Mucoromycota with divergent Burkholderia-like Endosymbiotic Bacteria.</title>
        <authorList>
            <person name="Stajich J.E."/>
            <person name="Macias A.M."/>
            <person name="Carter-House D."/>
            <person name="Lovett B."/>
            <person name="Kasson L.R."/>
            <person name="Berry K."/>
            <person name="Grigoriev I."/>
            <person name="Chang Y."/>
            <person name="Spatafora J."/>
            <person name="Kasson M.T."/>
        </authorList>
    </citation>
    <scope>NUCLEOTIDE SEQUENCE</scope>
    <source>
        <strain evidence="1">NRRL A-21654</strain>
    </source>
</reference>
<proteinExistence type="predicted"/>
<sequence length="155" mass="18590">MTGYPILDEVVTVHACHYYLSLINRFTETTKNMTEQQLRIYLVRAEDRYIGWIKNIRKMQSHNIIPPIDVAYLWHTHMLSPFRYYEDLTRLRLGDAVRIRIPLKAMYDHRMEPHKHSLELWPILMGPQPYDLDVDNLDGDKYVECLDCHKKMKSK</sequence>
<gene>
    <name evidence="1" type="ORF">EC973_007879</name>
</gene>
<dbReference type="Pfam" id="PF07173">
    <property type="entry name" value="GRDP-like"/>
    <property type="match status" value="1"/>
</dbReference>
<accession>A0A8H7EQ79</accession>
<dbReference type="EMBL" id="JABAYA010000061">
    <property type="protein sequence ID" value="KAF7727266.1"/>
    <property type="molecule type" value="Genomic_DNA"/>
</dbReference>
<evidence type="ECO:0000313" key="1">
    <source>
        <dbReference type="EMBL" id="KAF7727266.1"/>
    </source>
</evidence>
<name>A0A8H7EQ79_9FUNG</name>
<dbReference type="OrthoDB" id="2288623at2759"/>
<evidence type="ECO:0000313" key="2">
    <source>
        <dbReference type="Proteomes" id="UP000605846"/>
    </source>
</evidence>
<comment type="caution">
    <text evidence="1">The sequence shown here is derived from an EMBL/GenBank/DDBJ whole genome shotgun (WGS) entry which is preliminary data.</text>
</comment>